<dbReference type="PANTHER" id="PTHR11008:SF32">
    <property type="entry name" value="CIRCADIAN CLOCK-CONTROLLED PROTEIN DAYWAKE-RELATED"/>
    <property type="match status" value="1"/>
</dbReference>
<dbReference type="Pfam" id="PF06585">
    <property type="entry name" value="JHBP"/>
    <property type="match status" value="1"/>
</dbReference>
<dbReference type="GeneID" id="106100805"/>
<evidence type="ECO:0000256" key="3">
    <source>
        <dbReference type="ARBA" id="ARBA00060902"/>
    </source>
</evidence>
<organism evidence="5">
    <name type="scientific">Papilio polytes</name>
    <name type="common">Common mormon</name>
    <name type="synonym">Swallowtail butterfly</name>
    <dbReference type="NCBI Taxonomy" id="76194"/>
    <lineage>
        <taxon>Eukaryota</taxon>
        <taxon>Metazoa</taxon>
        <taxon>Ecdysozoa</taxon>
        <taxon>Arthropoda</taxon>
        <taxon>Hexapoda</taxon>
        <taxon>Insecta</taxon>
        <taxon>Pterygota</taxon>
        <taxon>Neoptera</taxon>
        <taxon>Endopterygota</taxon>
        <taxon>Lepidoptera</taxon>
        <taxon>Glossata</taxon>
        <taxon>Ditrysia</taxon>
        <taxon>Papilionoidea</taxon>
        <taxon>Papilionidae</taxon>
        <taxon>Papilioninae</taxon>
        <taxon>Papilio</taxon>
    </lineage>
</organism>
<accession>I4DMS7</accession>
<keyword evidence="2" id="KW-0090">Biological rhythms</keyword>
<evidence type="ECO:0000313" key="5">
    <source>
        <dbReference type="EMBL" id="BAM19217.1"/>
    </source>
</evidence>
<dbReference type="EMBL" id="AK402595">
    <property type="protein sequence ID" value="BAM19217.1"/>
    <property type="molecule type" value="mRNA"/>
</dbReference>
<evidence type="ECO:0000256" key="4">
    <source>
        <dbReference type="SAM" id="SignalP"/>
    </source>
</evidence>
<dbReference type="SMART" id="SM00700">
    <property type="entry name" value="JHBP"/>
    <property type="match status" value="1"/>
</dbReference>
<dbReference type="Gene3D" id="3.15.10.30">
    <property type="entry name" value="Haemolymph juvenile hormone binding protein"/>
    <property type="match status" value="1"/>
</dbReference>
<keyword evidence="1 4" id="KW-0732">Signal</keyword>
<dbReference type="RefSeq" id="NP_001298406.1">
    <property type="nucleotide sequence ID" value="NM_001311477.1"/>
</dbReference>
<dbReference type="GO" id="GO:0007623">
    <property type="term" value="P:circadian rhythm"/>
    <property type="evidence" value="ECO:0007669"/>
    <property type="project" value="UniProtKB-ARBA"/>
</dbReference>
<dbReference type="PANTHER" id="PTHR11008">
    <property type="entry name" value="PROTEIN TAKEOUT-LIKE PROTEIN"/>
    <property type="match status" value="1"/>
</dbReference>
<sequence>MQLKSKIVLFVMLFCYISAEEDMLPSFIKKCDFKDKELGSCIRKQIENSLSRFTKGIPELGVPSIDPVQLDDINIDGNGLKLKFADAAMHGLSDSKLTDLKVDIGSNEEDFNLGFKGNMSLTAKYSIDGKILILPIKGEGDALVKANNVEVNIQSKLVHVKDSKGRSHLKLISPNYKYDIQSTTFDLKNLFNGNKQLAETTLAFANDNWRQLMDDLAPPAIKQIVRTVIKAINKFFSKIPIAQMLDGYKDS</sequence>
<feature type="chain" id="PRO_5003688687" evidence="4">
    <location>
        <begin position="20"/>
        <end position="251"/>
    </location>
</feature>
<evidence type="ECO:0000256" key="2">
    <source>
        <dbReference type="ARBA" id="ARBA00023108"/>
    </source>
</evidence>
<proteinExistence type="evidence at transcript level"/>
<dbReference type="OrthoDB" id="8186595at2759"/>
<dbReference type="InterPro" id="IPR010562">
    <property type="entry name" value="Haemolymph_juvenile_hormone-bd"/>
</dbReference>
<name>I4DMS7_PAPPL</name>
<reference evidence="5" key="1">
    <citation type="journal article" date="2012" name="BMC Biol.">
        <title>Comprehensive microarray-based analysis for stage-specific larval camouflage pattern-associated genes in the swallowtail butterfly, Papilio xuthus.</title>
        <authorList>
            <person name="Futahashi R."/>
            <person name="Shirataki H."/>
            <person name="Narita T."/>
            <person name="Mita K."/>
            <person name="Fujiwara H."/>
        </authorList>
    </citation>
    <scope>NUCLEOTIDE SEQUENCE</scope>
    <source>
        <tissue evidence="5">Epidermis</tissue>
    </source>
</reference>
<dbReference type="FunFam" id="3.15.10.30:FF:000001">
    <property type="entry name" value="Takeout-like protein 1"/>
    <property type="match status" value="1"/>
</dbReference>
<feature type="signal peptide" evidence="4">
    <location>
        <begin position="1"/>
        <end position="19"/>
    </location>
</feature>
<dbReference type="AlphaFoldDB" id="I4DMS7"/>
<evidence type="ECO:0000256" key="1">
    <source>
        <dbReference type="ARBA" id="ARBA00022729"/>
    </source>
</evidence>
<protein>
    <submittedName>
        <fullName evidence="5">Takeout/JHBP like protein</fullName>
    </submittedName>
</protein>
<dbReference type="GO" id="GO:0005615">
    <property type="term" value="C:extracellular space"/>
    <property type="evidence" value="ECO:0007669"/>
    <property type="project" value="TreeGrafter"/>
</dbReference>
<dbReference type="CTD" id="692536"/>
<dbReference type="InterPro" id="IPR038606">
    <property type="entry name" value="To_sf"/>
</dbReference>
<comment type="similarity">
    <text evidence="3">Belongs to the TO family.</text>
</comment>